<dbReference type="CDD" id="cd03586">
    <property type="entry name" value="PolY_Pol_IV_kappa"/>
    <property type="match status" value="1"/>
</dbReference>
<dbReference type="GO" id="GO:0005829">
    <property type="term" value="C:cytosol"/>
    <property type="evidence" value="ECO:0007669"/>
    <property type="project" value="TreeGrafter"/>
</dbReference>
<dbReference type="Pfam" id="PF00817">
    <property type="entry name" value="IMS"/>
    <property type="match status" value="1"/>
</dbReference>
<evidence type="ECO:0000256" key="15">
    <source>
        <dbReference type="ARBA" id="ARBA00023125"/>
    </source>
</evidence>
<feature type="domain" description="UmuC" evidence="18">
    <location>
        <begin position="68"/>
        <end position="250"/>
    </location>
</feature>
<keyword evidence="9 19" id="KW-0548">Nucleotidyltransferase</keyword>
<evidence type="ECO:0000256" key="10">
    <source>
        <dbReference type="ARBA" id="ARBA00022705"/>
    </source>
</evidence>
<dbReference type="InterPro" id="IPR043502">
    <property type="entry name" value="DNA/RNA_pol_sf"/>
</dbReference>
<evidence type="ECO:0000256" key="16">
    <source>
        <dbReference type="ARBA" id="ARBA00023204"/>
    </source>
</evidence>
<dbReference type="HAMAP" id="MF_01113">
    <property type="entry name" value="DNApol_IV"/>
    <property type="match status" value="1"/>
</dbReference>
<gene>
    <name evidence="19" type="ORF">MNBD_NITROSPINAE03-1532</name>
</gene>
<dbReference type="InterPro" id="IPR050116">
    <property type="entry name" value="DNA_polymerase-Y"/>
</dbReference>
<dbReference type="NCBIfam" id="NF002677">
    <property type="entry name" value="PRK02406.1"/>
    <property type="match status" value="1"/>
</dbReference>
<comment type="subcellular location">
    <subcellularLocation>
        <location evidence="2">Cytoplasm</location>
    </subcellularLocation>
</comment>
<keyword evidence="11" id="KW-0479">Metal-binding</keyword>
<dbReference type="GO" id="GO:0003684">
    <property type="term" value="F:damaged DNA binding"/>
    <property type="evidence" value="ECO:0007669"/>
    <property type="project" value="InterPro"/>
</dbReference>
<dbReference type="PANTHER" id="PTHR11076">
    <property type="entry name" value="DNA REPAIR POLYMERASE UMUC / TRANSFERASE FAMILY MEMBER"/>
    <property type="match status" value="1"/>
</dbReference>
<evidence type="ECO:0000313" key="19">
    <source>
        <dbReference type="EMBL" id="VAX21485.1"/>
    </source>
</evidence>
<evidence type="ECO:0000256" key="4">
    <source>
        <dbReference type="ARBA" id="ARBA00011245"/>
    </source>
</evidence>
<dbReference type="InterPro" id="IPR043128">
    <property type="entry name" value="Rev_trsase/Diguanyl_cyclase"/>
</dbReference>
<evidence type="ECO:0000256" key="7">
    <source>
        <dbReference type="ARBA" id="ARBA00022490"/>
    </source>
</evidence>
<keyword evidence="13" id="KW-0460">Magnesium</keyword>
<dbReference type="GO" id="GO:0042276">
    <property type="term" value="P:error-prone translesion synthesis"/>
    <property type="evidence" value="ECO:0007669"/>
    <property type="project" value="TreeGrafter"/>
</dbReference>
<dbReference type="InterPro" id="IPR036775">
    <property type="entry name" value="DNA_pol_Y-fam_lit_finger_sf"/>
</dbReference>
<dbReference type="PANTHER" id="PTHR11076:SF33">
    <property type="entry name" value="DNA POLYMERASE KAPPA"/>
    <property type="match status" value="1"/>
</dbReference>
<dbReference type="PROSITE" id="PS50173">
    <property type="entry name" value="UMUC"/>
    <property type="match status" value="1"/>
</dbReference>
<dbReference type="Pfam" id="PF11799">
    <property type="entry name" value="IMS_C"/>
    <property type="match status" value="1"/>
</dbReference>
<dbReference type="Gene3D" id="1.10.150.20">
    <property type="entry name" value="5' to 3' exonuclease, C-terminal subdomain"/>
    <property type="match status" value="1"/>
</dbReference>
<dbReference type="InterPro" id="IPR022880">
    <property type="entry name" value="DNApol_IV"/>
</dbReference>
<dbReference type="Pfam" id="PF11798">
    <property type="entry name" value="IMS_HHH"/>
    <property type="match status" value="1"/>
</dbReference>
<evidence type="ECO:0000256" key="3">
    <source>
        <dbReference type="ARBA" id="ARBA00010945"/>
    </source>
</evidence>
<evidence type="ECO:0000256" key="1">
    <source>
        <dbReference type="ARBA" id="ARBA00001946"/>
    </source>
</evidence>
<comment type="subunit">
    <text evidence="4">Monomer.</text>
</comment>
<dbReference type="Gene3D" id="3.40.1170.60">
    <property type="match status" value="1"/>
</dbReference>
<keyword evidence="8 19" id="KW-0808">Transferase</keyword>
<evidence type="ECO:0000259" key="18">
    <source>
        <dbReference type="PROSITE" id="PS50173"/>
    </source>
</evidence>
<evidence type="ECO:0000256" key="6">
    <source>
        <dbReference type="ARBA" id="ARBA00022457"/>
    </source>
</evidence>
<dbReference type="SUPFAM" id="SSF56672">
    <property type="entry name" value="DNA/RNA polymerases"/>
    <property type="match status" value="1"/>
</dbReference>
<keyword evidence="6" id="KW-0515">Mutator protein</keyword>
<keyword evidence="16" id="KW-0234">DNA repair</keyword>
<dbReference type="EMBL" id="UOGB01000206">
    <property type="protein sequence ID" value="VAX21485.1"/>
    <property type="molecule type" value="Genomic_DNA"/>
</dbReference>
<keyword evidence="7" id="KW-0963">Cytoplasm</keyword>
<keyword evidence="14" id="KW-0239">DNA-directed DNA polymerase</keyword>
<dbReference type="InterPro" id="IPR024728">
    <property type="entry name" value="PolY_HhH_motif"/>
</dbReference>
<evidence type="ECO:0000256" key="13">
    <source>
        <dbReference type="ARBA" id="ARBA00022842"/>
    </source>
</evidence>
<dbReference type="FunFam" id="3.40.1170.60:FF:000001">
    <property type="entry name" value="DNA polymerase IV"/>
    <property type="match status" value="1"/>
</dbReference>
<dbReference type="GO" id="GO:0046872">
    <property type="term" value="F:metal ion binding"/>
    <property type="evidence" value="ECO:0007669"/>
    <property type="project" value="UniProtKB-KW"/>
</dbReference>
<evidence type="ECO:0000256" key="8">
    <source>
        <dbReference type="ARBA" id="ARBA00022679"/>
    </source>
</evidence>
<sequence length="473" mass="51824">MGGHLGYGADHFIGNREKPPQTAPQPEAKAYLQARVADDMKVAKQPAMDGAHTIFNKFARFSRSDRVILHVDMDAFFVSVEEVLNPALKGRPVVVGGDPNGRGVVSAASYKAREYGIHSAMPIAQAKRLCPKAVFLRGSLSVYSRFSKRIMNILARFTPTFQPVSVDEAYLDLTGCLRTHQADPVTIAQRIHDAIQDEVGVPASVGIASNKMTAKIAANLAKPNGLLYVYPGLEANFLAPLPVGAMPGVGPVAADSLKKLGIRKIGDLTMFQPEALERALGKHGALLAARANGIDIRGVETADEVKSISRESTYQVDTDDPETITSTLSYLAESVGQKTRERRFTFRRVTLKLRYSGFETYTRSRTLATPSSNTKTIYRVARELMLGLMTKRSRVRLVGVGVSLLSGAARQIDMFGARADLAAERLSERMDSVKDRYGFESVLIARSYLHATKRKKRRIDQIPPTEFITNNAA</sequence>
<comment type="catalytic activity">
    <reaction evidence="17">
        <text>DNA(n) + a 2'-deoxyribonucleoside 5'-triphosphate = DNA(n+1) + diphosphate</text>
        <dbReference type="Rhea" id="RHEA:22508"/>
        <dbReference type="Rhea" id="RHEA-COMP:17339"/>
        <dbReference type="Rhea" id="RHEA-COMP:17340"/>
        <dbReference type="ChEBI" id="CHEBI:33019"/>
        <dbReference type="ChEBI" id="CHEBI:61560"/>
        <dbReference type="ChEBI" id="CHEBI:173112"/>
        <dbReference type="EC" id="2.7.7.7"/>
    </reaction>
</comment>
<dbReference type="GO" id="GO:0006281">
    <property type="term" value="P:DNA repair"/>
    <property type="evidence" value="ECO:0007669"/>
    <property type="project" value="UniProtKB-KW"/>
</dbReference>
<dbReference type="InterPro" id="IPR001126">
    <property type="entry name" value="UmuC"/>
</dbReference>
<evidence type="ECO:0000256" key="14">
    <source>
        <dbReference type="ARBA" id="ARBA00022932"/>
    </source>
</evidence>
<accession>A0A3B1CR54</accession>
<name>A0A3B1CR54_9ZZZZ</name>
<evidence type="ECO:0000256" key="5">
    <source>
        <dbReference type="ARBA" id="ARBA00012417"/>
    </source>
</evidence>
<dbReference type="Gene3D" id="3.30.70.270">
    <property type="match status" value="1"/>
</dbReference>
<evidence type="ECO:0000256" key="2">
    <source>
        <dbReference type="ARBA" id="ARBA00004496"/>
    </source>
</evidence>
<keyword evidence="12" id="KW-0227">DNA damage</keyword>
<comment type="cofactor">
    <cofactor evidence="1">
        <name>Mg(2+)</name>
        <dbReference type="ChEBI" id="CHEBI:18420"/>
    </cofactor>
</comment>
<reference evidence="19" key="1">
    <citation type="submission" date="2018-06" db="EMBL/GenBank/DDBJ databases">
        <authorList>
            <person name="Zhirakovskaya E."/>
        </authorList>
    </citation>
    <scope>NUCLEOTIDE SEQUENCE</scope>
</reference>
<evidence type="ECO:0000256" key="9">
    <source>
        <dbReference type="ARBA" id="ARBA00022695"/>
    </source>
</evidence>
<dbReference type="AlphaFoldDB" id="A0A3B1CR54"/>
<keyword evidence="15" id="KW-0238">DNA-binding</keyword>
<dbReference type="Gene3D" id="3.30.1490.100">
    <property type="entry name" value="DNA polymerase, Y-family, little finger domain"/>
    <property type="match status" value="1"/>
</dbReference>
<keyword evidence="10" id="KW-0235">DNA replication</keyword>
<evidence type="ECO:0000256" key="17">
    <source>
        <dbReference type="ARBA" id="ARBA00049244"/>
    </source>
</evidence>
<dbReference type="GO" id="GO:0009432">
    <property type="term" value="P:SOS response"/>
    <property type="evidence" value="ECO:0007669"/>
    <property type="project" value="TreeGrafter"/>
</dbReference>
<proteinExistence type="inferred from homology"/>
<comment type="similarity">
    <text evidence="3">Belongs to the DNA polymerase type-Y family.</text>
</comment>
<dbReference type="EC" id="2.7.7.7" evidence="5"/>
<protein>
    <recommendedName>
        <fullName evidence="5">DNA-directed DNA polymerase</fullName>
        <ecNumber evidence="5">2.7.7.7</ecNumber>
    </recommendedName>
</protein>
<organism evidence="19">
    <name type="scientific">hydrothermal vent metagenome</name>
    <dbReference type="NCBI Taxonomy" id="652676"/>
    <lineage>
        <taxon>unclassified sequences</taxon>
        <taxon>metagenomes</taxon>
        <taxon>ecological metagenomes</taxon>
    </lineage>
</organism>
<dbReference type="SUPFAM" id="SSF100879">
    <property type="entry name" value="Lesion bypass DNA polymerase (Y-family), little finger domain"/>
    <property type="match status" value="1"/>
</dbReference>
<dbReference type="FunFam" id="3.30.1490.100:FF:000004">
    <property type="entry name" value="DNA polymerase IV"/>
    <property type="match status" value="1"/>
</dbReference>
<dbReference type="GO" id="GO:0003887">
    <property type="term" value="F:DNA-directed DNA polymerase activity"/>
    <property type="evidence" value="ECO:0007669"/>
    <property type="project" value="UniProtKB-KW"/>
</dbReference>
<evidence type="ECO:0000256" key="12">
    <source>
        <dbReference type="ARBA" id="ARBA00022763"/>
    </source>
</evidence>
<evidence type="ECO:0000256" key="11">
    <source>
        <dbReference type="ARBA" id="ARBA00022723"/>
    </source>
</evidence>
<dbReference type="GO" id="GO:0006260">
    <property type="term" value="P:DNA replication"/>
    <property type="evidence" value="ECO:0007669"/>
    <property type="project" value="UniProtKB-KW"/>
</dbReference>
<dbReference type="InterPro" id="IPR017961">
    <property type="entry name" value="DNA_pol_Y-fam_little_finger"/>
</dbReference>